<protein>
    <recommendedName>
        <fullName evidence="8">TMEM205-like domain-containing protein</fullName>
    </recommendedName>
</protein>
<feature type="compositionally biased region" description="Basic and acidic residues" evidence="5">
    <location>
        <begin position="169"/>
        <end position="178"/>
    </location>
</feature>
<dbReference type="Proteomes" id="UP001497444">
    <property type="component" value="Chromosome 14"/>
</dbReference>
<evidence type="ECO:0000256" key="7">
    <source>
        <dbReference type="SAM" id="SignalP"/>
    </source>
</evidence>
<dbReference type="PANTHER" id="PTHR47652">
    <property type="entry name" value="MITOCHONDRIAL IMPORT INNER MEMBRANE TRANSLOCASE SUBUNIT TIM44"/>
    <property type="match status" value="1"/>
</dbReference>
<evidence type="ECO:0000256" key="5">
    <source>
        <dbReference type="SAM" id="MobiDB-lite"/>
    </source>
</evidence>
<evidence type="ECO:0000256" key="4">
    <source>
        <dbReference type="ARBA" id="ARBA00023136"/>
    </source>
</evidence>
<comment type="subcellular location">
    <subcellularLocation>
        <location evidence="1">Membrane</location>
    </subcellularLocation>
</comment>
<name>A0ABP0WA60_9BRYO</name>
<dbReference type="PANTHER" id="PTHR47652:SF3">
    <property type="entry name" value="MITOCHONDRIAL IMPORT INNER MEMBRANE TRANSLOCASE SUBUNIT TIM44"/>
    <property type="match status" value="1"/>
</dbReference>
<keyword evidence="4 6" id="KW-0472">Membrane</keyword>
<feature type="transmembrane region" description="Helical" evidence="6">
    <location>
        <begin position="535"/>
        <end position="556"/>
    </location>
</feature>
<feature type="transmembrane region" description="Helical" evidence="6">
    <location>
        <begin position="435"/>
        <end position="457"/>
    </location>
</feature>
<feature type="region of interest" description="Disordered" evidence="5">
    <location>
        <begin position="221"/>
        <end position="266"/>
    </location>
</feature>
<keyword evidence="2 6" id="KW-0812">Transmembrane</keyword>
<feature type="domain" description="TMEM205-like" evidence="8">
    <location>
        <begin position="395"/>
        <end position="495"/>
    </location>
</feature>
<feature type="compositionally biased region" description="Polar residues" evidence="5">
    <location>
        <begin position="221"/>
        <end position="233"/>
    </location>
</feature>
<accession>A0ABP0WA60</accession>
<evidence type="ECO:0000256" key="3">
    <source>
        <dbReference type="ARBA" id="ARBA00022989"/>
    </source>
</evidence>
<evidence type="ECO:0000256" key="2">
    <source>
        <dbReference type="ARBA" id="ARBA00022692"/>
    </source>
</evidence>
<gene>
    <name evidence="9" type="ORF">CSSPJE1EN1_LOCUS7885</name>
</gene>
<keyword evidence="10" id="KW-1185">Reference proteome</keyword>
<feature type="chain" id="PRO_5046886143" description="TMEM205-like domain-containing protein" evidence="7">
    <location>
        <begin position="31"/>
        <end position="564"/>
    </location>
</feature>
<feature type="transmembrane region" description="Helical" evidence="6">
    <location>
        <begin position="469"/>
        <end position="485"/>
    </location>
</feature>
<keyword evidence="3 6" id="KW-1133">Transmembrane helix</keyword>
<organism evidence="9 10">
    <name type="scientific">Sphagnum jensenii</name>
    <dbReference type="NCBI Taxonomy" id="128206"/>
    <lineage>
        <taxon>Eukaryota</taxon>
        <taxon>Viridiplantae</taxon>
        <taxon>Streptophyta</taxon>
        <taxon>Embryophyta</taxon>
        <taxon>Bryophyta</taxon>
        <taxon>Sphagnophytina</taxon>
        <taxon>Sphagnopsida</taxon>
        <taxon>Sphagnales</taxon>
        <taxon>Sphagnaceae</taxon>
        <taxon>Sphagnum</taxon>
    </lineage>
</organism>
<feature type="compositionally biased region" description="Basic and acidic residues" evidence="5">
    <location>
        <begin position="151"/>
        <end position="160"/>
    </location>
</feature>
<reference evidence="9" key="1">
    <citation type="submission" date="2024-02" db="EMBL/GenBank/DDBJ databases">
        <authorList>
            <consortium name="ELIXIR-Norway"/>
            <consortium name="Elixir Norway"/>
        </authorList>
    </citation>
    <scope>NUCLEOTIDE SEQUENCE</scope>
</reference>
<keyword evidence="7" id="KW-0732">Signal</keyword>
<evidence type="ECO:0000313" key="10">
    <source>
        <dbReference type="Proteomes" id="UP001497444"/>
    </source>
</evidence>
<evidence type="ECO:0000256" key="1">
    <source>
        <dbReference type="ARBA" id="ARBA00004370"/>
    </source>
</evidence>
<dbReference type="InterPro" id="IPR025423">
    <property type="entry name" value="TMEM205-like"/>
</dbReference>
<feature type="region of interest" description="Disordered" evidence="5">
    <location>
        <begin position="151"/>
        <end position="178"/>
    </location>
</feature>
<feature type="signal peptide" evidence="7">
    <location>
        <begin position="1"/>
        <end position="30"/>
    </location>
</feature>
<evidence type="ECO:0000259" key="8">
    <source>
        <dbReference type="Pfam" id="PF13664"/>
    </source>
</evidence>
<dbReference type="Pfam" id="PF13664">
    <property type="entry name" value="DUF4149"/>
    <property type="match status" value="1"/>
</dbReference>
<evidence type="ECO:0000313" key="9">
    <source>
        <dbReference type="EMBL" id="CAK9262407.1"/>
    </source>
</evidence>
<evidence type="ECO:0000256" key="6">
    <source>
        <dbReference type="SAM" id="Phobius"/>
    </source>
</evidence>
<sequence>MGATKVVLMVVVAGVLLLSLISSSVDLVLAVSPFSGGRGGDIGEGVEENVDDKLQVRVKEASVEPVRTAAEYARQTGEGIRHVAESALYRPFTDAVQALNRRTEQAVDSAKQTLLAGVSSGAAQGNEKQKAPAAPVKERFGGFWFRKKKAPETPKEHLDDAAASQGFQEHGDDTTSDEVKEEAMKDMAAAGGRRSRGAWLQEGGDHHHGFEIWPNTASSAKAQAHDSSATKATQHFKEGAEDAAYESPRAAGKKTLGSGWDNTHDTTRDVMASRESAAMDATMTRNRAYDKVVGRMVDKSEQAVKDAGLGILHTVNNAACKTADCLRQRAMEAGSFLPNVGQGIAYVQDKSSEALLLHAQGRDNFAGKKPHTWKRTILKRPVGLVLALARFLHLLTFATIYGSSLWVTFVSGIILSKNIPRQQFGFVQSRMFPVYLRVVAAGEGLLFLLHSIMHPWLSADTLERQQFQNFVWMIAATLVNVYLLEPRATKVMFERLKVEKEDGRMRETGNPAEAIAAASDDYKKKLTAMNERFKMLHSFSSAMNMITLAGLTWHLWHLSRRLII</sequence>
<dbReference type="EMBL" id="OZ020109">
    <property type="protein sequence ID" value="CAK9262407.1"/>
    <property type="molecule type" value="Genomic_DNA"/>
</dbReference>
<proteinExistence type="predicted"/>
<feature type="transmembrane region" description="Helical" evidence="6">
    <location>
        <begin position="391"/>
        <end position="415"/>
    </location>
</feature>